<dbReference type="EMBL" id="BDQV01000014">
    <property type="protein sequence ID" value="GAY41708.1"/>
    <property type="molecule type" value="Genomic_DNA"/>
</dbReference>
<gene>
    <name evidence="2" type="ORF">CUMW_061520</name>
</gene>
<dbReference type="Proteomes" id="UP000236630">
    <property type="component" value="Unassembled WGS sequence"/>
</dbReference>
<evidence type="ECO:0008006" key="4">
    <source>
        <dbReference type="Google" id="ProtNLM"/>
    </source>
</evidence>
<proteinExistence type="predicted"/>
<accession>A0A2H5NNG0</accession>
<feature type="region of interest" description="Disordered" evidence="1">
    <location>
        <begin position="475"/>
        <end position="495"/>
    </location>
</feature>
<dbReference type="PANTHER" id="PTHR34112">
    <property type="entry name" value="C-JUN-AMINO-TERMINAL KINASE-INTERACTING PROTEIN"/>
    <property type="match status" value="1"/>
</dbReference>
<feature type="compositionally biased region" description="Polar residues" evidence="1">
    <location>
        <begin position="398"/>
        <end position="430"/>
    </location>
</feature>
<dbReference type="EMBL" id="BDQV01000014">
    <property type="protein sequence ID" value="GAY41707.1"/>
    <property type="molecule type" value="Genomic_DNA"/>
</dbReference>
<name>A0A2H5NNG0_CITUN</name>
<feature type="region of interest" description="Disordered" evidence="1">
    <location>
        <begin position="384"/>
        <end position="438"/>
    </location>
</feature>
<organism evidence="2 3">
    <name type="scientific">Citrus unshiu</name>
    <name type="common">Satsuma mandarin</name>
    <name type="synonym">Citrus nobilis var. unshiu</name>
    <dbReference type="NCBI Taxonomy" id="55188"/>
    <lineage>
        <taxon>Eukaryota</taxon>
        <taxon>Viridiplantae</taxon>
        <taxon>Streptophyta</taxon>
        <taxon>Embryophyta</taxon>
        <taxon>Tracheophyta</taxon>
        <taxon>Spermatophyta</taxon>
        <taxon>Magnoliopsida</taxon>
        <taxon>eudicotyledons</taxon>
        <taxon>Gunneridae</taxon>
        <taxon>Pentapetalae</taxon>
        <taxon>rosids</taxon>
        <taxon>malvids</taxon>
        <taxon>Sapindales</taxon>
        <taxon>Rutaceae</taxon>
        <taxon>Aurantioideae</taxon>
        <taxon>Citrus</taxon>
    </lineage>
</organism>
<evidence type="ECO:0000313" key="2">
    <source>
        <dbReference type="EMBL" id="GAY41708.1"/>
    </source>
</evidence>
<feature type="compositionally biased region" description="Basic and acidic residues" evidence="1">
    <location>
        <begin position="90"/>
        <end position="114"/>
    </location>
</feature>
<feature type="compositionally biased region" description="Low complexity" evidence="1">
    <location>
        <begin position="65"/>
        <end position="79"/>
    </location>
</feature>
<feature type="compositionally biased region" description="Polar residues" evidence="1">
    <location>
        <begin position="153"/>
        <end position="162"/>
    </location>
</feature>
<evidence type="ECO:0000313" key="3">
    <source>
        <dbReference type="Proteomes" id="UP000236630"/>
    </source>
</evidence>
<feature type="region of interest" description="Disordered" evidence="1">
    <location>
        <begin position="1"/>
        <end position="174"/>
    </location>
</feature>
<comment type="caution">
    <text evidence="2">The sequence shown here is derived from an EMBL/GenBank/DDBJ whole genome shotgun (WGS) entry which is preliminary data.</text>
</comment>
<dbReference type="AlphaFoldDB" id="A0A2H5NNG0"/>
<dbReference type="STRING" id="55188.A0A2H5NNG0"/>
<feature type="compositionally biased region" description="Low complexity" evidence="1">
    <location>
        <begin position="26"/>
        <end position="41"/>
    </location>
</feature>
<dbReference type="PANTHER" id="PTHR34112:SF18">
    <property type="entry name" value="C-JUN-AMINO-TERMINAL KINASE-INTERACTING PROTEIN"/>
    <property type="match status" value="1"/>
</dbReference>
<reference evidence="2 3" key="1">
    <citation type="journal article" date="2017" name="Front. Genet.">
        <title>Draft sequencing of the heterozygous diploid genome of Satsuma (Citrus unshiu Marc.) using a hybrid assembly approach.</title>
        <authorList>
            <person name="Shimizu T."/>
            <person name="Tanizawa Y."/>
            <person name="Mochizuki T."/>
            <person name="Nagasaki H."/>
            <person name="Yoshioka T."/>
            <person name="Toyoda A."/>
            <person name="Fujiyama A."/>
            <person name="Kaminuma E."/>
            <person name="Nakamura Y."/>
        </authorList>
    </citation>
    <scope>NUCLEOTIDE SEQUENCE [LARGE SCALE GENOMIC DNA]</scope>
    <source>
        <strain evidence="3">cv. Miyagawa wase</strain>
    </source>
</reference>
<feature type="compositionally biased region" description="Basic and acidic residues" evidence="1">
    <location>
        <begin position="139"/>
        <end position="150"/>
    </location>
</feature>
<evidence type="ECO:0000256" key="1">
    <source>
        <dbReference type="SAM" id="MobiDB-lite"/>
    </source>
</evidence>
<sequence length="614" mass="65258">MEKSEPTLVPQWLRNAGSVTGGGGSTNHFSSSSHSDVPSSVHHTRTRNSKSGSDFDAPRSAFLDRSSSSNSRRSSSNGSAKHAYSSFNRNHRDKDRERDKERSSYGDLWDRDSSDPLGSILSSRMEKDLRRSHSMVSRKQNELLPRRVAVDSKINSNSNHINGNDDVTGGSTGSSIKKVVFEKDFPSLGSEEKQGVPDIGRVSSPGLSSAVQSLPVGNSTLIGGEGWTSALAEVPPIIGNSSSGSLSAQTGSGTTLSGPPSVMAGLNMAEALAQAPSRARTAPQLSVKTQRLDELTIKKSKQLIPVTPSMPKSSVSSALMRVLNFSDKSKPKTAVRISDMSMAVKNGQQQPAPLHHANQSLHVGNVKTDVPKTSHGKLLVLKPAWENGVSHSPKDGASPTNNANSRATTSQSTAVPSVASATPRSPNNPKLPSGERKATALNPISGFSAERRPSLSQTQSRNDFFNLLKKKTSMNTSGLPADSGTDIPSPAGEKHGEVTKDVISAPLSPHVIENGAQVTINGGTHKETQRFSGAGEKTMSRYAAVDPDEEAAFLRSLGWEENSGEDEGLTEEEIKAFYQEFEKRGMQLKLPQFHATSVVGASSELSSSDSGSEA</sequence>
<keyword evidence="3" id="KW-1185">Reference proteome</keyword>
<protein>
    <recommendedName>
        <fullName evidence="4">Mediator of RNA polymerase II transcription subunit 1</fullName>
    </recommendedName>
</protein>